<organism evidence="2 3">
    <name type="scientific">Prorocentrum cordatum</name>
    <dbReference type="NCBI Taxonomy" id="2364126"/>
    <lineage>
        <taxon>Eukaryota</taxon>
        <taxon>Sar</taxon>
        <taxon>Alveolata</taxon>
        <taxon>Dinophyceae</taxon>
        <taxon>Prorocentrales</taxon>
        <taxon>Prorocentraceae</taxon>
        <taxon>Prorocentrum</taxon>
    </lineage>
</organism>
<keyword evidence="3" id="KW-1185">Reference proteome</keyword>
<feature type="compositionally biased region" description="Polar residues" evidence="1">
    <location>
        <begin position="253"/>
        <end position="271"/>
    </location>
</feature>
<sequence length="502" mass="55741">MTNDAGSKLITGVEGVYDVPWKPHIGLKFTIRGQGLATQCRTINLPKAFPHPPRKGKAPNPQSKRSKRRLQAKAKEEAEATAAGSQTMAIGGKNVEELDDERWEALSPVAGWASFPNTVRDEAHVQEEYRHHMDDDEVDVFADLDPEDEAEAIRMCGEFGQDLEPSCMPPVSQNASNPTTVLLEPYVGSPSPVSFAISGASSFDPTRRQIASPTSALLEPMVGTGSQNARHSFDTVGRQNARPPSVLLEPTGGSASPQSHTNIDGSQSANPATAPPSVGSTSPRLETRGEDTTEMGELWEMMELAAEAPVEKEAPEYITKCAAYQATTQASRDLSLSFSSIMNTMEHFYCMAYRIDPLDRAKYCGRGDPRTFTMRKGKEKHERRERYANRRADWWSRAENTLSLLARLRKKNRDVRQQLHLEAAGRHLAYDGLPNTSDQASDTAKLHREIWRVRLTDLSKVDTDVILGMAQQAEQEKRLALKRDLQENSRAFAQWLARAEKD</sequence>
<dbReference type="EMBL" id="CAUYUJ010008735">
    <property type="protein sequence ID" value="CAK0824793.1"/>
    <property type="molecule type" value="Genomic_DNA"/>
</dbReference>
<dbReference type="Proteomes" id="UP001189429">
    <property type="component" value="Unassembled WGS sequence"/>
</dbReference>
<name>A0ABN9RZD8_9DINO</name>
<feature type="region of interest" description="Disordered" evidence="1">
    <location>
        <begin position="219"/>
        <end position="290"/>
    </location>
</feature>
<comment type="caution">
    <text evidence="2">The sequence shown here is derived from an EMBL/GenBank/DDBJ whole genome shotgun (WGS) entry which is preliminary data.</text>
</comment>
<proteinExistence type="predicted"/>
<feature type="region of interest" description="Disordered" evidence="1">
    <location>
        <begin position="45"/>
        <end position="91"/>
    </location>
</feature>
<evidence type="ECO:0000313" key="3">
    <source>
        <dbReference type="Proteomes" id="UP001189429"/>
    </source>
</evidence>
<feature type="non-terminal residue" evidence="2">
    <location>
        <position position="502"/>
    </location>
</feature>
<evidence type="ECO:0000313" key="2">
    <source>
        <dbReference type="EMBL" id="CAK0824793.1"/>
    </source>
</evidence>
<evidence type="ECO:0000256" key="1">
    <source>
        <dbReference type="SAM" id="MobiDB-lite"/>
    </source>
</evidence>
<gene>
    <name evidence="2" type="ORF">PCOR1329_LOCUS25094</name>
</gene>
<accession>A0ABN9RZD8</accession>
<protein>
    <submittedName>
        <fullName evidence="2">Uncharacterized protein</fullName>
    </submittedName>
</protein>
<reference evidence="2" key="1">
    <citation type="submission" date="2023-10" db="EMBL/GenBank/DDBJ databases">
        <authorList>
            <person name="Chen Y."/>
            <person name="Shah S."/>
            <person name="Dougan E. K."/>
            <person name="Thang M."/>
            <person name="Chan C."/>
        </authorList>
    </citation>
    <scope>NUCLEOTIDE SEQUENCE [LARGE SCALE GENOMIC DNA]</scope>
</reference>